<keyword evidence="3" id="KW-0804">Transcription</keyword>
<reference evidence="8" key="1">
    <citation type="submission" date="2018-04" db="EMBL/GenBank/DDBJ databases">
        <title>Genomes of Endosymbiotic and Endophytic Bradyrhizobium Publication status.</title>
        <authorList>
            <person name="Guha S."/>
            <person name="Jorrin B."/>
            <person name="Sarkar M."/>
            <person name="Poole P.S."/>
            <person name="DasGupta M."/>
        </authorList>
    </citation>
    <scope>NUCLEOTIDE SEQUENCE</scope>
    <source>
        <strain evidence="8">WBOS16</strain>
    </source>
</reference>
<feature type="compositionally biased region" description="Basic and acidic residues" evidence="5">
    <location>
        <begin position="1102"/>
        <end position="1115"/>
    </location>
</feature>
<evidence type="ECO:0000256" key="3">
    <source>
        <dbReference type="ARBA" id="ARBA00023163"/>
    </source>
</evidence>
<dbReference type="PANTHER" id="PTHR44688">
    <property type="entry name" value="DNA-BINDING TRANSCRIPTIONAL ACTIVATOR DEVR_DOSR"/>
    <property type="match status" value="1"/>
</dbReference>
<evidence type="ECO:0000313" key="8">
    <source>
        <dbReference type="EMBL" id="UUO69889.1"/>
    </source>
</evidence>
<feature type="compositionally biased region" description="Basic and acidic residues" evidence="5">
    <location>
        <begin position="1020"/>
        <end position="1037"/>
    </location>
</feature>
<dbReference type="Proteomes" id="UP001058872">
    <property type="component" value="Chromosome"/>
</dbReference>
<evidence type="ECO:0000313" key="9">
    <source>
        <dbReference type="Proteomes" id="UP001058872"/>
    </source>
</evidence>
<feature type="compositionally biased region" description="Polar residues" evidence="5">
    <location>
        <begin position="718"/>
        <end position="741"/>
    </location>
</feature>
<dbReference type="GO" id="GO:0006355">
    <property type="term" value="P:regulation of DNA-templated transcription"/>
    <property type="evidence" value="ECO:0007669"/>
    <property type="project" value="InterPro"/>
</dbReference>
<dbReference type="InterPro" id="IPR011006">
    <property type="entry name" value="CheY-like_superfamily"/>
</dbReference>
<dbReference type="GO" id="GO:0000160">
    <property type="term" value="P:phosphorelay signal transduction system"/>
    <property type="evidence" value="ECO:0007669"/>
    <property type="project" value="InterPro"/>
</dbReference>
<feature type="compositionally biased region" description="Low complexity" evidence="5">
    <location>
        <begin position="751"/>
        <end position="764"/>
    </location>
</feature>
<feature type="region of interest" description="Disordered" evidence="5">
    <location>
        <begin position="634"/>
        <end position="656"/>
    </location>
</feature>
<accession>A0AAE9NH55</accession>
<gene>
    <name evidence="8" type="ORF">DCM83_28815</name>
</gene>
<dbReference type="InterPro" id="IPR016032">
    <property type="entry name" value="Sig_transdc_resp-reg_C-effctor"/>
</dbReference>
<feature type="compositionally biased region" description="Basic and acidic residues" evidence="5">
    <location>
        <begin position="836"/>
        <end position="845"/>
    </location>
</feature>
<dbReference type="EMBL" id="CP028989">
    <property type="protein sequence ID" value="UUO69889.1"/>
    <property type="molecule type" value="Genomic_DNA"/>
</dbReference>
<keyword evidence="1" id="KW-0805">Transcription regulation</keyword>
<dbReference type="PANTHER" id="PTHR44688:SF16">
    <property type="entry name" value="DNA-BINDING TRANSCRIPTIONAL ACTIVATOR DEVR_DOSR"/>
    <property type="match status" value="1"/>
</dbReference>
<feature type="compositionally biased region" description="Basic and acidic residues" evidence="5">
    <location>
        <begin position="804"/>
        <end position="815"/>
    </location>
</feature>
<comment type="caution">
    <text evidence="4">Lacks conserved residue(s) required for the propagation of feature annotation.</text>
</comment>
<evidence type="ECO:0000259" key="7">
    <source>
        <dbReference type="PROSITE" id="PS50110"/>
    </source>
</evidence>
<feature type="compositionally biased region" description="Basic and acidic residues" evidence="5">
    <location>
        <begin position="997"/>
        <end position="1006"/>
    </location>
</feature>
<dbReference type="PROSITE" id="PS50110">
    <property type="entry name" value="RESPONSE_REGULATORY"/>
    <property type="match status" value="1"/>
</dbReference>
<feature type="region of interest" description="Disordered" evidence="5">
    <location>
        <begin position="464"/>
        <end position="505"/>
    </location>
</feature>
<feature type="compositionally biased region" description="Polar residues" evidence="5">
    <location>
        <begin position="969"/>
        <end position="979"/>
    </location>
</feature>
<sequence>MLDTSAKQGILKPIRLVLVDRQPIVLQGLKSVLGTQQDFDVVASASDGAGCLEAIRTLSPDVALIADTLTDLTASDILAISKAEKLSTRLVFFTESDADHDLTAAIAAGACSAISKYAAPGAMLRSLRLMAKSGVSLEQTDLVPTGPDDDGGGKLEKMLERLTSRERQIVRLVAEGMSNKEIARRLDVSQGTVKVHLHNIFQKLEITNRTVLATISWLQRTSGFSALALAFLAFAIADELKASEAEDNFPHDDGPGRSDEHAGFEVWKKAILAHLIISTSREATALTERDLLAKASQTTNPSAAMEALRAAEQLLGSQVPGLNALKQGGAAGSNTPSLDALLPRESHDASSGGVLRVEDHLPRLAFQPTPIPGGYGTFAAVAGALIYAMSDHHLAAQAHELDHTSIDSLLDGVGEAATTKLAAITHVDANQPASLHPANSTSDILAHDFGRAAGFVTGSIDVPQQDVRGQAGPDAASDSGQKIDGVFDLGPASGSGGDGLDQLPDGKVENVVHRSAGDTKSGSSDSVLDSASGPNRINLAAFGALACLHLTAAVKSIPPHTLAWIYDPATNQTIVYVNPTDRVLDVGDRALLEVHLQGIVSVANADVVHPTDGAAVAVTLEQLEQALISAAAIDETDPSESRDHASESSPGTAHVWSASADDGLSFQFAHFRSGSGTSAKSGTFARDSADTTEGSADASSVSSYGSSTAPAHGASPPATENLSSKSAPASPNSGAPWSAQNEIVPPGLSTADSASHGNSAHASNQGQGKNAAAGEAETESKPGNADHDSEQHSQAPDSPPGLAKKAEAGGADHGESGYSGKAVDPGESDPNAGNAEHGHASHDLKSGPVKAANVEEAEANSKPDHGVGHDKEHHSQAADNPPGQAEAGSAGHGNSDHSAKVAEAGESDSNAGNAEHGHAPHAGKPLPAKATDVEMAEANSKPDHGVGHVNEHHAQAADNPPGQAKKTESGGTDHSNSGHSAKAAETGESDPNTGNTEHSHAPHDLKSGPANAANVEMAEAESKPDQGVGHDKEHHSQAADNPPGQAKKAEAGGADHSNSGHSAKVAEAGESDSNAGNAEHDHAPHAGKPLPANVEMAEAESTPDHGASHDEHPSHTSDPASPTGKTADPTASEHGKPPHDSPSASPNAGTAEPSVVKGDIAAGGSPHQPPQSPAPEAQPGKSGSASSGSDRDLVFRFDSGTAPSTFAPAVELREHGVGHVTPGEKDSPQMITEIVAGALDEHAAHHGVNGPHHGMGPATHDWLI</sequence>
<evidence type="ECO:0000256" key="5">
    <source>
        <dbReference type="SAM" id="MobiDB-lite"/>
    </source>
</evidence>
<feature type="compositionally biased region" description="Basic and acidic residues" evidence="5">
    <location>
        <begin position="778"/>
        <end position="791"/>
    </location>
</feature>
<dbReference type="SUPFAM" id="SSF46894">
    <property type="entry name" value="C-terminal effector domain of the bipartite response regulators"/>
    <property type="match status" value="1"/>
</dbReference>
<dbReference type="PRINTS" id="PR00038">
    <property type="entry name" value="HTHLUXR"/>
</dbReference>
<proteinExistence type="predicted"/>
<name>A0AAE9NH55_9BRAD</name>
<feature type="domain" description="HTH luxR-type" evidence="6">
    <location>
        <begin position="155"/>
        <end position="220"/>
    </location>
</feature>
<dbReference type="AlphaFoldDB" id="A0AAE9NH55"/>
<dbReference type="InterPro" id="IPR001789">
    <property type="entry name" value="Sig_transdc_resp-reg_receiver"/>
</dbReference>
<evidence type="ECO:0000259" key="6">
    <source>
        <dbReference type="PROSITE" id="PS50043"/>
    </source>
</evidence>
<protein>
    <submittedName>
        <fullName evidence="8">DNA-binding response regulator</fullName>
    </submittedName>
</protein>
<evidence type="ECO:0000256" key="2">
    <source>
        <dbReference type="ARBA" id="ARBA00023125"/>
    </source>
</evidence>
<feature type="region of interest" description="Disordered" evidence="5">
    <location>
        <begin position="675"/>
        <end position="1208"/>
    </location>
</feature>
<feature type="compositionally biased region" description="Low complexity" evidence="5">
    <location>
        <begin position="695"/>
        <end position="711"/>
    </location>
</feature>
<dbReference type="Pfam" id="PF00072">
    <property type="entry name" value="Response_reg"/>
    <property type="match status" value="1"/>
</dbReference>
<dbReference type="Gene3D" id="3.40.50.2300">
    <property type="match status" value="1"/>
</dbReference>
<dbReference type="Pfam" id="PF00196">
    <property type="entry name" value="GerE"/>
    <property type="match status" value="1"/>
</dbReference>
<dbReference type="SUPFAM" id="SSF52172">
    <property type="entry name" value="CheY-like"/>
    <property type="match status" value="1"/>
</dbReference>
<dbReference type="GO" id="GO:0003677">
    <property type="term" value="F:DNA binding"/>
    <property type="evidence" value="ECO:0007669"/>
    <property type="project" value="UniProtKB-KW"/>
</dbReference>
<feature type="compositionally biased region" description="Basic and acidic residues" evidence="5">
    <location>
        <begin position="940"/>
        <end position="955"/>
    </location>
</feature>
<evidence type="ECO:0000256" key="4">
    <source>
        <dbReference type="PROSITE-ProRule" id="PRU00169"/>
    </source>
</evidence>
<dbReference type="CDD" id="cd06170">
    <property type="entry name" value="LuxR_C_like"/>
    <property type="match status" value="1"/>
</dbReference>
<evidence type="ECO:0000256" key="1">
    <source>
        <dbReference type="ARBA" id="ARBA00023015"/>
    </source>
</evidence>
<dbReference type="SMART" id="SM00421">
    <property type="entry name" value="HTH_LUXR"/>
    <property type="match status" value="1"/>
</dbReference>
<keyword evidence="2 8" id="KW-0238">DNA-binding</keyword>
<dbReference type="SMART" id="SM00448">
    <property type="entry name" value="REC"/>
    <property type="match status" value="1"/>
</dbReference>
<dbReference type="PROSITE" id="PS00622">
    <property type="entry name" value="HTH_LUXR_1"/>
    <property type="match status" value="1"/>
</dbReference>
<dbReference type="InterPro" id="IPR000792">
    <property type="entry name" value="Tscrpt_reg_LuxR_C"/>
</dbReference>
<feature type="region of interest" description="Disordered" evidence="5">
    <location>
        <begin position="326"/>
        <end position="346"/>
    </location>
</feature>
<feature type="compositionally biased region" description="Basic and acidic residues" evidence="5">
    <location>
        <begin position="859"/>
        <end position="876"/>
    </location>
</feature>
<dbReference type="PROSITE" id="PS50043">
    <property type="entry name" value="HTH_LUXR_2"/>
    <property type="match status" value="1"/>
</dbReference>
<organism evidence="8 9">
    <name type="scientific">Bradyrhizobium betae</name>
    <dbReference type="NCBI Taxonomy" id="244734"/>
    <lineage>
        <taxon>Bacteria</taxon>
        <taxon>Pseudomonadati</taxon>
        <taxon>Pseudomonadota</taxon>
        <taxon>Alphaproteobacteria</taxon>
        <taxon>Hyphomicrobiales</taxon>
        <taxon>Nitrobacteraceae</taxon>
        <taxon>Bradyrhizobium</taxon>
    </lineage>
</organism>
<feature type="domain" description="Response regulatory" evidence="7">
    <location>
        <begin position="15"/>
        <end position="131"/>
    </location>
</feature>